<feature type="coiled-coil region" evidence="6">
    <location>
        <begin position="66"/>
        <end position="96"/>
    </location>
</feature>
<dbReference type="Pfam" id="PF04085">
    <property type="entry name" value="MreC"/>
    <property type="match status" value="1"/>
</dbReference>
<keyword evidence="7" id="KW-1133">Transmembrane helix</keyword>
<protein>
    <recommendedName>
        <fullName evidence="2 5">Cell shape-determining protein MreC</fullName>
    </recommendedName>
    <alternativeName>
        <fullName evidence="4 5">Cell shape protein MreC</fullName>
    </alternativeName>
</protein>
<dbReference type="AlphaFoldDB" id="A0A538UAL0"/>
<proteinExistence type="inferred from homology"/>
<dbReference type="Gene3D" id="2.40.10.350">
    <property type="entry name" value="Rod shape-determining protein MreC, domain 2"/>
    <property type="match status" value="1"/>
</dbReference>
<sequence>MAGILPHAERRSSALVALYVALSLLLLMVGERLPQSSLRGLGAFLFAPFDRVVLAMDRLGAAWFENQELHQRLAELSLENARLRRAGEENQELRAQLSLPGYREPTLKPLEILALTGDPIPAAATLSAGAKAGIRVGDVVVTSDGLVGRVSEVYPWQSRCTLLSDPSVSVACEVESTGVLGVVRFTASPRPSLTLTAVPYADTVKVGQRVLTSGMSLRYPRGIPVGRVVRIGRDPDGLTQSVVLAPAARFTRLRHVFVIAGPGTGGRP</sequence>
<gene>
    <name evidence="9" type="primary">mreC</name>
    <name evidence="9" type="ORF">E6K80_01465</name>
</gene>
<evidence type="ECO:0000313" key="10">
    <source>
        <dbReference type="Proteomes" id="UP000319836"/>
    </source>
</evidence>
<name>A0A538UAL0_UNCEI</name>
<dbReference type="Gene3D" id="2.40.10.340">
    <property type="entry name" value="Rod shape-determining protein MreC, domain 1"/>
    <property type="match status" value="1"/>
</dbReference>
<dbReference type="InterPro" id="IPR042177">
    <property type="entry name" value="Cell/Rod_1"/>
</dbReference>
<dbReference type="EMBL" id="VBPA01000033">
    <property type="protein sequence ID" value="TMQ72914.1"/>
    <property type="molecule type" value="Genomic_DNA"/>
</dbReference>
<dbReference type="InterPro" id="IPR042175">
    <property type="entry name" value="Cell/Rod_MreC_2"/>
</dbReference>
<dbReference type="NCBIfam" id="TIGR00219">
    <property type="entry name" value="mreC"/>
    <property type="match status" value="1"/>
</dbReference>
<evidence type="ECO:0000256" key="2">
    <source>
        <dbReference type="ARBA" id="ARBA00013855"/>
    </source>
</evidence>
<evidence type="ECO:0000256" key="4">
    <source>
        <dbReference type="ARBA" id="ARBA00032089"/>
    </source>
</evidence>
<dbReference type="InterPro" id="IPR055342">
    <property type="entry name" value="MreC_beta-barrel_core"/>
</dbReference>
<organism evidence="9 10">
    <name type="scientific">Eiseniibacteriota bacterium</name>
    <dbReference type="NCBI Taxonomy" id="2212470"/>
    <lineage>
        <taxon>Bacteria</taxon>
        <taxon>Candidatus Eiseniibacteriota</taxon>
    </lineage>
</organism>
<evidence type="ECO:0000256" key="3">
    <source>
        <dbReference type="ARBA" id="ARBA00022960"/>
    </source>
</evidence>
<keyword evidence="6" id="KW-0175">Coiled coil</keyword>
<keyword evidence="7" id="KW-0472">Membrane</keyword>
<evidence type="ECO:0000313" key="9">
    <source>
        <dbReference type="EMBL" id="TMQ72914.1"/>
    </source>
</evidence>
<comment type="function">
    <text evidence="5">Involved in formation and maintenance of cell shape.</text>
</comment>
<comment type="similarity">
    <text evidence="1 5">Belongs to the MreC family.</text>
</comment>
<feature type="transmembrane region" description="Helical" evidence="7">
    <location>
        <begin position="12"/>
        <end position="29"/>
    </location>
</feature>
<dbReference type="PIRSF" id="PIRSF038471">
    <property type="entry name" value="MreC"/>
    <property type="match status" value="1"/>
</dbReference>
<accession>A0A538UAL0</accession>
<dbReference type="PANTHER" id="PTHR34138:SF1">
    <property type="entry name" value="CELL SHAPE-DETERMINING PROTEIN MREC"/>
    <property type="match status" value="1"/>
</dbReference>
<feature type="domain" description="Rod shape-determining protein MreC beta-barrel core" evidence="8">
    <location>
        <begin position="119"/>
        <end position="259"/>
    </location>
</feature>
<evidence type="ECO:0000259" key="8">
    <source>
        <dbReference type="Pfam" id="PF04085"/>
    </source>
</evidence>
<evidence type="ECO:0000256" key="5">
    <source>
        <dbReference type="PIRNR" id="PIRNR038471"/>
    </source>
</evidence>
<dbReference type="InterPro" id="IPR007221">
    <property type="entry name" value="MreC"/>
</dbReference>
<dbReference type="Proteomes" id="UP000319836">
    <property type="component" value="Unassembled WGS sequence"/>
</dbReference>
<dbReference type="GO" id="GO:0005886">
    <property type="term" value="C:plasma membrane"/>
    <property type="evidence" value="ECO:0007669"/>
    <property type="project" value="TreeGrafter"/>
</dbReference>
<reference evidence="9 10" key="1">
    <citation type="journal article" date="2019" name="Nat. Microbiol.">
        <title>Mediterranean grassland soil C-N compound turnover is dependent on rainfall and depth, and is mediated by genomically divergent microorganisms.</title>
        <authorList>
            <person name="Diamond S."/>
            <person name="Andeer P.F."/>
            <person name="Li Z."/>
            <person name="Crits-Christoph A."/>
            <person name="Burstein D."/>
            <person name="Anantharaman K."/>
            <person name="Lane K.R."/>
            <person name="Thomas B.C."/>
            <person name="Pan C."/>
            <person name="Northen T.R."/>
            <person name="Banfield J.F."/>
        </authorList>
    </citation>
    <scope>NUCLEOTIDE SEQUENCE [LARGE SCALE GENOMIC DNA]</scope>
    <source>
        <strain evidence="9">WS_10</strain>
    </source>
</reference>
<evidence type="ECO:0000256" key="7">
    <source>
        <dbReference type="SAM" id="Phobius"/>
    </source>
</evidence>
<evidence type="ECO:0000256" key="1">
    <source>
        <dbReference type="ARBA" id="ARBA00009369"/>
    </source>
</evidence>
<dbReference type="PANTHER" id="PTHR34138">
    <property type="entry name" value="CELL SHAPE-DETERMINING PROTEIN MREC"/>
    <property type="match status" value="1"/>
</dbReference>
<keyword evidence="3 5" id="KW-0133">Cell shape</keyword>
<comment type="caution">
    <text evidence="9">The sequence shown here is derived from an EMBL/GenBank/DDBJ whole genome shotgun (WGS) entry which is preliminary data.</text>
</comment>
<dbReference type="GO" id="GO:0008360">
    <property type="term" value="P:regulation of cell shape"/>
    <property type="evidence" value="ECO:0007669"/>
    <property type="project" value="UniProtKB-KW"/>
</dbReference>
<evidence type="ECO:0000256" key="6">
    <source>
        <dbReference type="SAM" id="Coils"/>
    </source>
</evidence>
<keyword evidence="7" id="KW-0812">Transmembrane</keyword>